<sequence>MQEKVTLLLYNPATGKYDIPREVKLARPDQYGVRGGPICAVCGGHTVTVLDGEAWCPTCKDYQ</sequence>
<dbReference type="OrthoDB" id="3829284at2"/>
<name>A0A6I5ZUM6_9FIRM</name>
<protein>
    <submittedName>
        <fullName evidence="1">Uncharacterized protein</fullName>
    </submittedName>
</protein>
<reference evidence="1 2" key="1">
    <citation type="submission" date="2019-11" db="EMBL/GenBank/DDBJ databases">
        <title>Genome sequence of Moorella glycerini DSM11254.</title>
        <authorList>
            <person name="Poehlein A."/>
            <person name="Boeer T."/>
            <person name="Daniel R."/>
        </authorList>
    </citation>
    <scope>NUCLEOTIDE SEQUENCE [LARGE SCALE GENOMIC DNA]</scope>
    <source>
        <strain evidence="1 2">DSM 11254</strain>
    </source>
</reference>
<evidence type="ECO:0000313" key="1">
    <source>
        <dbReference type="EMBL" id="QGP93418.1"/>
    </source>
</evidence>
<dbReference type="EMBL" id="CP046244">
    <property type="protein sequence ID" value="QGP93418.1"/>
    <property type="molecule type" value="Genomic_DNA"/>
</dbReference>
<dbReference type="AlphaFoldDB" id="A0A6I5ZUM6"/>
<proteinExistence type="predicted"/>
<gene>
    <name evidence="1" type="ORF">MGLY_28260</name>
</gene>
<keyword evidence="2" id="KW-1185">Reference proteome</keyword>
<evidence type="ECO:0000313" key="2">
    <source>
        <dbReference type="Proteomes" id="UP000425916"/>
    </source>
</evidence>
<accession>A0A6I5ZUM6</accession>
<dbReference type="Proteomes" id="UP000425916">
    <property type="component" value="Chromosome"/>
</dbReference>
<dbReference type="RefSeq" id="WP_156274802.1">
    <property type="nucleotide sequence ID" value="NZ_CP046244.1"/>
</dbReference>
<organism evidence="1 2">
    <name type="scientific">Neomoorella glycerini</name>
    <dbReference type="NCBI Taxonomy" id="55779"/>
    <lineage>
        <taxon>Bacteria</taxon>
        <taxon>Bacillati</taxon>
        <taxon>Bacillota</taxon>
        <taxon>Clostridia</taxon>
        <taxon>Neomoorellales</taxon>
        <taxon>Neomoorellaceae</taxon>
        <taxon>Neomoorella</taxon>
    </lineage>
</organism>